<dbReference type="OrthoDB" id="6630012at2"/>
<gene>
    <name evidence="1" type="ORF">GJ668_14385</name>
</gene>
<dbReference type="Pfam" id="PF09952">
    <property type="entry name" value="AbiEi_2"/>
    <property type="match status" value="1"/>
</dbReference>
<accession>A0A6N8EHS3</accession>
<sequence length="345" mass="37738">MKHGHDISVDTLASSDMELIEGAVAQLARFDITANLDARERLDRADARLRLHWSGGSALYRVAAKRGLRPATLGAIALRLKELGPDALLVTDHVSPPLAERLRNLGLQFIDSAGNAFLTRPALLIWVKGERPPERLHPSAPSRAFKASGLRVLFALLAVPGLAGQPYRTIADQAGVAHGTVGWVMAELTQLGFLAEIGGQRRLLQPERLLRQWVEAYARTLRPKLRLRLFQAPTLSWWHELDFAQDGLVLGGEAAAARITGIIEPQTVTLYGTKAASLRFMTKQPMRSAPDGNVEILSKFWGFESAPPELAPPLLIYADLLATGDARCLEAAQDMEGRLLDRFSG</sequence>
<name>A0A6N8EHS3_9GAMM</name>
<evidence type="ECO:0000313" key="1">
    <source>
        <dbReference type="EMBL" id="MTW22266.1"/>
    </source>
</evidence>
<dbReference type="EMBL" id="WNKT01000035">
    <property type="protein sequence ID" value="MTW22266.1"/>
    <property type="molecule type" value="Genomic_DNA"/>
</dbReference>
<protein>
    <submittedName>
        <fullName evidence="1">Uncharacterized protein</fullName>
    </submittedName>
</protein>
<proteinExistence type="predicted"/>
<reference evidence="1 2" key="1">
    <citation type="submission" date="2019-11" db="EMBL/GenBank/DDBJ databases">
        <title>Whole-genome sequence of the anaerobic purple sulfur bacterium Allochromatium palmeri DSM 15591.</title>
        <authorList>
            <person name="Kyndt J.A."/>
            <person name="Meyer T.E."/>
        </authorList>
    </citation>
    <scope>NUCLEOTIDE SEQUENCE [LARGE SCALE GENOMIC DNA]</scope>
    <source>
        <strain evidence="1 2">DSM 15591</strain>
    </source>
</reference>
<dbReference type="InterPro" id="IPR019238">
    <property type="entry name" value="AbiEi_2"/>
</dbReference>
<evidence type="ECO:0000313" key="2">
    <source>
        <dbReference type="Proteomes" id="UP000434044"/>
    </source>
</evidence>
<dbReference type="AlphaFoldDB" id="A0A6N8EHS3"/>
<dbReference type="Proteomes" id="UP000434044">
    <property type="component" value="Unassembled WGS sequence"/>
</dbReference>
<keyword evidence="2" id="KW-1185">Reference proteome</keyword>
<comment type="caution">
    <text evidence="1">The sequence shown here is derived from an EMBL/GenBank/DDBJ whole genome shotgun (WGS) entry which is preliminary data.</text>
</comment>
<organism evidence="1 2">
    <name type="scientific">Allochromatium palmeri</name>
    <dbReference type="NCBI Taxonomy" id="231048"/>
    <lineage>
        <taxon>Bacteria</taxon>
        <taxon>Pseudomonadati</taxon>
        <taxon>Pseudomonadota</taxon>
        <taxon>Gammaproteobacteria</taxon>
        <taxon>Chromatiales</taxon>
        <taxon>Chromatiaceae</taxon>
        <taxon>Allochromatium</taxon>
    </lineage>
</organism>